<dbReference type="Pfam" id="PF20176">
    <property type="entry name" value="DUF6541"/>
    <property type="match status" value="1"/>
</dbReference>
<gene>
    <name evidence="1" type="ORF">GCM10025874_12560</name>
</gene>
<protein>
    <submittedName>
        <fullName evidence="1">Uncharacterized protein</fullName>
    </submittedName>
</protein>
<comment type="caution">
    <text evidence="1">The sequence shown here is derived from an EMBL/GenBank/DDBJ whole genome shotgun (WGS) entry which is preliminary data.</text>
</comment>
<keyword evidence="2" id="KW-1185">Reference proteome</keyword>
<proteinExistence type="predicted"/>
<dbReference type="InterPro" id="IPR046671">
    <property type="entry name" value="DUF6541"/>
</dbReference>
<evidence type="ECO:0000313" key="1">
    <source>
        <dbReference type="EMBL" id="GMA28003.1"/>
    </source>
</evidence>
<dbReference type="AlphaFoldDB" id="A0AA37XAV8"/>
<sequence>MIGDPWDGAVLTWVLGDREPVFPHLTGSWGADRELLMARLDQASTDPEVCAALDRLDVHYLYSSGSELWGGGDVQAQPFTTITAAADAPGFEIVAEQGTARLLRITACD</sequence>
<dbReference type="Proteomes" id="UP001157160">
    <property type="component" value="Unassembled WGS sequence"/>
</dbReference>
<organism evidence="1 2">
    <name type="scientific">Arenivirga flava</name>
    <dbReference type="NCBI Taxonomy" id="1930060"/>
    <lineage>
        <taxon>Bacteria</taxon>
        <taxon>Bacillati</taxon>
        <taxon>Actinomycetota</taxon>
        <taxon>Actinomycetes</taxon>
        <taxon>Micrococcales</taxon>
        <taxon>Microbacteriaceae</taxon>
        <taxon>Arenivirga</taxon>
    </lineage>
</organism>
<reference evidence="1 2" key="1">
    <citation type="journal article" date="2014" name="Int. J. Syst. Evol. Microbiol.">
        <title>Complete genome sequence of Corynebacterium casei LMG S-19264T (=DSM 44701T), isolated from a smear-ripened cheese.</title>
        <authorList>
            <consortium name="US DOE Joint Genome Institute (JGI-PGF)"/>
            <person name="Walter F."/>
            <person name="Albersmeier A."/>
            <person name="Kalinowski J."/>
            <person name="Ruckert C."/>
        </authorList>
    </citation>
    <scope>NUCLEOTIDE SEQUENCE [LARGE SCALE GENOMIC DNA]</scope>
    <source>
        <strain evidence="1 2">NBRC 112289</strain>
    </source>
</reference>
<accession>A0AA37XAV8</accession>
<evidence type="ECO:0000313" key="2">
    <source>
        <dbReference type="Proteomes" id="UP001157160"/>
    </source>
</evidence>
<dbReference type="EMBL" id="BSUL01000001">
    <property type="protein sequence ID" value="GMA28003.1"/>
    <property type="molecule type" value="Genomic_DNA"/>
</dbReference>
<name>A0AA37XAV8_9MICO</name>